<organism evidence="3 4">
    <name type="scientific">Dothidotthia symphoricarpi CBS 119687</name>
    <dbReference type="NCBI Taxonomy" id="1392245"/>
    <lineage>
        <taxon>Eukaryota</taxon>
        <taxon>Fungi</taxon>
        <taxon>Dikarya</taxon>
        <taxon>Ascomycota</taxon>
        <taxon>Pezizomycotina</taxon>
        <taxon>Dothideomycetes</taxon>
        <taxon>Pleosporomycetidae</taxon>
        <taxon>Pleosporales</taxon>
        <taxon>Dothidotthiaceae</taxon>
        <taxon>Dothidotthia</taxon>
    </lineage>
</organism>
<reference evidence="3" key="1">
    <citation type="journal article" date="2020" name="Stud. Mycol.">
        <title>101 Dothideomycetes genomes: a test case for predicting lifestyles and emergence of pathogens.</title>
        <authorList>
            <person name="Haridas S."/>
            <person name="Albert R."/>
            <person name="Binder M."/>
            <person name="Bloem J."/>
            <person name="Labutti K."/>
            <person name="Salamov A."/>
            <person name="Andreopoulos B."/>
            <person name="Baker S."/>
            <person name="Barry K."/>
            <person name="Bills G."/>
            <person name="Bluhm B."/>
            <person name="Cannon C."/>
            <person name="Castanera R."/>
            <person name="Culley D."/>
            <person name="Daum C."/>
            <person name="Ezra D."/>
            <person name="Gonzalez J."/>
            <person name="Henrissat B."/>
            <person name="Kuo A."/>
            <person name="Liang C."/>
            <person name="Lipzen A."/>
            <person name="Lutzoni F."/>
            <person name="Magnuson J."/>
            <person name="Mondo S."/>
            <person name="Nolan M."/>
            <person name="Ohm R."/>
            <person name="Pangilinan J."/>
            <person name="Park H.-J."/>
            <person name="Ramirez L."/>
            <person name="Alfaro M."/>
            <person name="Sun H."/>
            <person name="Tritt A."/>
            <person name="Yoshinaga Y."/>
            <person name="Zwiers L.-H."/>
            <person name="Turgeon B."/>
            <person name="Goodwin S."/>
            <person name="Spatafora J."/>
            <person name="Crous P."/>
            <person name="Grigoriev I."/>
        </authorList>
    </citation>
    <scope>NUCLEOTIDE SEQUENCE</scope>
    <source>
        <strain evidence="3">CBS 119687</strain>
    </source>
</reference>
<feature type="region of interest" description="Disordered" evidence="1">
    <location>
        <begin position="456"/>
        <end position="480"/>
    </location>
</feature>
<dbReference type="GeneID" id="54410956"/>
<feature type="region of interest" description="Disordered" evidence="1">
    <location>
        <begin position="18"/>
        <end position="53"/>
    </location>
</feature>
<dbReference type="Pfam" id="PF00443">
    <property type="entry name" value="UCH"/>
    <property type="match status" value="1"/>
</dbReference>
<feature type="region of interest" description="Disordered" evidence="1">
    <location>
        <begin position="329"/>
        <end position="357"/>
    </location>
</feature>
<accession>A0A6A6AFL4</accession>
<feature type="compositionally biased region" description="Low complexity" evidence="1">
    <location>
        <begin position="338"/>
        <end position="354"/>
    </location>
</feature>
<evidence type="ECO:0000256" key="1">
    <source>
        <dbReference type="SAM" id="MobiDB-lite"/>
    </source>
</evidence>
<evidence type="ECO:0000259" key="2">
    <source>
        <dbReference type="PROSITE" id="PS50235"/>
    </source>
</evidence>
<feature type="domain" description="USP" evidence="2">
    <location>
        <begin position="51"/>
        <end position="371"/>
    </location>
</feature>
<dbReference type="AlphaFoldDB" id="A0A6A6AFL4"/>
<keyword evidence="4" id="KW-1185">Reference proteome</keyword>
<feature type="compositionally biased region" description="Polar residues" evidence="1">
    <location>
        <begin position="470"/>
        <end position="480"/>
    </location>
</feature>
<dbReference type="GO" id="GO:0004843">
    <property type="term" value="F:cysteine-type deubiquitinase activity"/>
    <property type="evidence" value="ECO:0007669"/>
    <property type="project" value="InterPro"/>
</dbReference>
<sequence length="562" mass="61838">MARTRSAGLATDHIKTTLQKQRDAHASRITKNKSPSQLWKIHRSRPSRNSRGIENAAPYYKSYQNVVHQALMHTPIYHQWISKHKRVGHESTTCILCSLQDIATRYWGAAGATVPIPATDAALMQIAGAAAADDVANFGPGVEGNASDFFAWLTENMMHPAPPNFEVALPDMGPVPPHWNDELDALFKTNLETRMECTVCSHTWYSNTVTQPTYQIEGEYRFVLRHGPRPALLDYIIDLFFNNIDFNFRCGSCHSLIGAHHRTRRIEAAPQILRIAVNIFGEDRLGTGEKYLEPFDVPQQLDLTQRQVITTLPLTYTLSSAIAHGGDGGRTEVFGMPEASADSASESSDSIASSNLDEDESELFIVIDTPSASSEEESEDESSGSTAGTDYSDLSDSEIAVPLSVVGGSLFTLNEVAVLPQKSTNKIDVQHKHNQASQCKRISKPHTRTNLIIGTQTMSKPQSLHRDSDSPSPSTIPFSTHSAESDAAQVNASHHIISVRGPNHAFHISDSHTMQIPLVNMTDNPQNPTDACFRPGGYQVCVLTYTRDRLKGKDKKLEELAG</sequence>
<dbReference type="Gene3D" id="3.90.70.10">
    <property type="entry name" value="Cysteine proteinases"/>
    <property type="match status" value="1"/>
</dbReference>
<proteinExistence type="predicted"/>
<gene>
    <name evidence="3" type="ORF">P153DRAFT_386373</name>
</gene>
<dbReference type="EMBL" id="ML977507">
    <property type="protein sequence ID" value="KAF2129191.1"/>
    <property type="molecule type" value="Genomic_DNA"/>
</dbReference>
<evidence type="ECO:0000313" key="4">
    <source>
        <dbReference type="Proteomes" id="UP000799771"/>
    </source>
</evidence>
<dbReference type="PROSITE" id="PS50235">
    <property type="entry name" value="USP_3"/>
    <property type="match status" value="1"/>
</dbReference>
<evidence type="ECO:0000313" key="3">
    <source>
        <dbReference type="EMBL" id="KAF2129191.1"/>
    </source>
</evidence>
<protein>
    <recommendedName>
        <fullName evidence="2">USP domain-containing protein</fullName>
    </recommendedName>
</protein>
<dbReference type="SUPFAM" id="SSF54001">
    <property type="entry name" value="Cysteine proteinases"/>
    <property type="match status" value="1"/>
</dbReference>
<feature type="region of interest" description="Disordered" evidence="1">
    <location>
        <begin position="369"/>
        <end position="393"/>
    </location>
</feature>
<name>A0A6A6AFL4_9PLEO</name>
<dbReference type="InterPro" id="IPR038765">
    <property type="entry name" value="Papain-like_cys_pep_sf"/>
</dbReference>
<dbReference type="Proteomes" id="UP000799771">
    <property type="component" value="Unassembled WGS sequence"/>
</dbReference>
<dbReference type="InterPro" id="IPR001394">
    <property type="entry name" value="Peptidase_C19_UCH"/>
</dbReference>
<dbReference type="GO" id="GO:0016579">
    <property type="term" value="P:protein deubiquitination"/>
    <property type="evidence" value="ECO:0007669"/>
    <property type="project" value="InterPro"/>
</dbReference>
<dbReference type="RefSeq" id="XP_033523580.1">
    <property type="nucleotide sequence ID" value="XM_033670524.1"/>
</dbReference>
<dbReference type="InterPro" id="IPR028889">
    <property type="entry name" value="USP"/>
</dbReference>
<dbReference type="OrthoDB" id="289038at2759"/>